<dbReference type="GO" id="GO:0009073">
    <property type="term" value="P:aromatic amino acid family biosynthetic process"/>
    <property type="evidence" value="ECO:0007669"/>
    <property type="project" value="UniProtKB-KW"/>
</dbReference>
<accession>A0A0M7B874</accession>
<comment type="pathway">
    <text evidence="1">Metabolic intermediate biosynthesis; chorismate biosynthesis; chorismate from D-erythrose 4-phosphate and phosphoenolpyruvate: step 4/7.</text>
</comment>
<dbReference type="GO" id="GO:0019632">
    <property type="term" value="P:shikimate metabolic process"/>
    <property type="evidence" value="ECO:0007669"/>
    <property type="project" value="TreeGrafter"/>
</dbReference>
<organism evidence="6 7">
    <name type="scientific">Jannaschia seosinensis</name>
    <dbReference type="NCBI Taxonomy" id="313367"/>
    <lineage>
        <taxon>Bacteria</taxon>
        <taxon>Pseudomonadati</taxon>
        <taxon>Pseudomonadota</taxon>
        <taxon>Alphaproteobacteria</taxon>
        <taxon>Rhodobacterales</taxon>
        <taxon>Roseobacteraceae</taxon>
        <taxon>Jannaschia</taxon>
    </lineage>
</organism>
<keyword evidence="3" id="KW-0057">Aromatic amino acid biosynthesis</keyword>
<dbReference type="InterPro" id="IPR028939">
    <property type="entry name" value="P5C_Rdtase_cat_N"/>
</dbReference>
<name>A0A0M7B874_9RHOB</name>
<dbReference type="GO" id="GO:0009423">
    <property type="term" value="P:chorismate biosynthetic process"/>
    <property type="evidence" value="ECO:0007669"/>
    <property type="project" value="TreeGrafter"/>
</dbReference>
<dbReference type="PANTHER" id="PTHR21089:SF1">
    <property type="entry name" value="BIFUNCTIONAL 3-DEHYDROQUINATE DEHYDRATASE_SHIKIMATE DEHYDROGENASE, CHLOROPLASTIC"/>
    <property type="match status" value="1"/>
</dbReference>
<dbReference type="EC" id="1.1.1.-" evidence="6"/>
<keyword evidence="2 6" id="KW-0560">Oxidoreductase</keyword>
<dbReference type="GO" id="GO:0005829">
    <property type="term" value="C:cytosol"/>
    <property type="evidence" value="ECO:0007669"/>
    <property type="project" value="TreeGrafter"/>
</dbReference>
<proteinExistence type="predicted"/>
<dbReference type="Gene3D" id="3.40.50.10860">
    <property type="entry name" value="Leucine Dehydrogenase, chain A, domain 1"/>
    <property type="match status" value="1"/>
</dbReference>
<feature type="domain" description="Shikimate dehydrogenase substrate binding N-terminal" evidence="5">
    <location>
        <begin position="8"/>
        <end position="93"/>
    </location>
</feature>
<evidence type="ECO:0000313" key="7">
    <source>
        <dbReference type="Proteomes" id="UP000049455"/>
    </source>
</evidence>
<evidence type="ECO:0000259" key="4">
    <source>
        <dbReference type="Pfam" id="PF03807"/>
    </source>
</evidence>
<dbReference type="GO" id="GO:0050661">
    <property type="term" value="F:NADP binding"/>
    <property type="evidence" value="ECO:0007669"/>
    <property type="project" value="TreeGrafter"/>
</dbReference>
<dbReference type="Pfam" id="PF08501">
    <property type="entry name" value="Shikimate_dh_N"/>
    <property type="match status" value="1"/>
</dbReference>
<dbReference type="CDD" id="cd01065">
    <property type="entry name" value="NAD_bind_Shikimate_DH"/>
    <property type="match status" value="1"/>
</dbReference>
<evidence type="ECO:0000259" key="5">
    <source>
        <dbReference type="Pfam" id="PF08501"/>
    </source>
</evidence>
<dbReference type="Proteomes" id="UP000049455">
    <property type="component" value="Unassembled WGS sequence"/>
</dbReference>
<dbReference type="Pfam" id="PF03807">
    <property type="entry name" value="F420_oxidored"/>
    <property type="match status" value="1"/>
</dbReference>
<dbReference type="InterPro" id="IPR046346">
    <property type="entry name" value="Aminoacid_DH-like_N_sf"/>
</dbReference>
<evidence type="ECO:0000256" key="2">
    <source>
        <dbReference type="ARBA" id="ARBA00023002"/>
    </source>
</evidence>
<dbReference type="InterPro" id="IPR022893">
    <property type="entry name" value="Shikimate_DH_fam"/>
</dbReference>
<gene>
    <name evidence="6" type="primary">aroE_1</name>
    <name evidence="6" type="ORF">JSE7799_00708</name>
</gene>
<evidence type="ECO:0000256" key="1">
    <source>
        <dbReference type="ARBA" id="ARBA00004871"/>
    </source>
</evidence>
<protein>
    <submittedName>
        <fullName evidence="6">Quinate/shikimate dehydrogenase</fullName>
        <ecNumber evidence="6">1.1.1.-</ecNumber>
    </submittedName>
</protein>
<dbReference type="EMBL" id="CYPR01000043">
    <property type="protein sequence ID" value="CUH25732.1"/>
    <property type="molecule type" value="Genomic_DNA"/>
</dbReference>
<dbReference type="Gene3D" id="3.40.50.720">
    <property type="entry name" value="NAD(P)-binding Rossmann-like Domain"/>
    <property type="match status" value="1"/>
</dbReference>
<dbReference type="RefSeq" id="WP_186201832.1">
    <property type="nucleotide sequence ID" value="NZ_CYPR01000043.1"/>
</dbReference>
<dbReference type="PANTHER" id="PTHR21089">
    <property type="entry name" value="SHIKIMATE DEHYDROGENASE"/>
    <property type="match status" value="1"/>
</dbReference>
<dbReference type="SUPFAM" id="SSF53223">
    <property type="entry name" value="Aminoacid dehydrogenase-like, N-terminal domain"/>
    <property type="match status" value="1"/>
</dbReference>
<sequence length="274" mass="28783">MRTLRIGLIGDNISQSRFPAAMAAMCAARDIALDFTPIETSGATGFRFNDEIDALRANGWDGISVTHPWKPAAARWADGDMTARAAELGAANLLTFRPVAGYNTDYSGFLGAWRAVMDRSPGSVAVAGAGGVARAVVPALFSLGAGPVTVWDRDPARARSLAAATGARAVSEAEAPEAVRSAEGVVNCTPLGMAPDTRSAFNAGWLGTQVWAFDAVYTPVETPFLRAARAAGLNCLTGFDLFRFMALASFAAYTGHPPDPDRNLPLLDALRPPI</sequence>
<dbReference type="InterPro" id="IPR013708">
    <property type="entry name" value="Shikimate_DH-bd_N"/>
</dbReference>
<dbReference type="SUPFAM" id="SSF51735">
    <property type="entry name" value="NAD(P)-binding Rossmann-fold domains"/>
    <property type="match status" value="1"/>
</dbReference>
<dbReference type="STRING" id="313367.JSE7799_00708"/>
<reference evidence="6 7" key="1">
    <citation type="submission" date="2015-09" db="EMBL/GenBank/DDBJ databases">
        <authorList>
            <person name="Jackson K.R."/>
            <person name="Lunt B.L."/>
            <person name="Fisher J.N.B."/>
            <person name="Gardner A.V."/>
            <person name="Bailey M.E."/>
            <person name="Deus L.M."/>
            <person name="Earl A.S."/>
            <person name="Gibby P.D."/>
            <person name="Hartmann K.A."/>
            <person name="Liu J.E."/>
            <person name="Manci A.M."/>
            <person name="Nielsen D.A."/>
            <person name="Solomon M.B."/>
            <person name="Breakwell D.P."/>
            <person name="Burnett S.H."/>
            <person name="Grose J.H."/>
        </authorList>
    </citation>
    <scope>NUCLEOTIDE SEQUENCE [LARGE SCALE GENOMIC DNA]</scope>
    <source>
        <strain evidence="6 7">CECT 7799</strain>
    </source>
</reference>
<dbReference type="GO" id="GO:0004764">
    <property type="term" value="F:shikimate 3-dehydrogenase (NADP+) activity"/>
    <property type="evidence" value="ECO:0007669"/>
    <property type="project" value="InterPro"/>
</dbReference>
<feature type="domain" description="Pyrroline-5-carboxylate reductase catalytic N-terminal" evidence="4">
    <location>
        <begin position="124"/>
        <end position="201"/>
    </location>
</feature>
<dbReference type="InterPro" id="IPR036291">
    <property type="entry name" value="NAD(P)-bd_dom_sf"/>
</dbReference>
<keyword evidence="7" id="KW-1185">Reference proteome</keyword>
<dbReference type="AlphaFoldDB" id="A0A0M7B874"/>
<evidence type="ECO:0000256" key="3">
    <source>
        <dbReference type="ARBA" id="ARBA00023141"/>
    </source>
</evidence>
<evidence type="ECO:0000313" key="6">
    <source>
        <dbReference type="EMBL" id="CUH25732.1"/>
    </source>
</evidence>
<keyword evidence="3" id="KW-0028">Amino-acid biosynthesis</keyword>